<proteinExistence type="predicted"/>
<sequence length="236" mass="26870">MNTEFDIKRITNPMSIIAIFATLSETSAAVSLPFLDQEEQELYVWFLISFPFYLLLLFFATLNFNYRSLYAPSDFEKGKHFMKVMDAAGRSEKKASGKLPENHALETSTNDRQSTRRPCGAQDPPTEIGLQSSVLVQHQLQLPELVKDLYIVDARWMSKEIEFAALLRTIQRPREKTAYVILFVTCAVSETLLKASALEHSRQTRKHSAAFYVAYNLDSHRLTVIDQSGQPENNNA</sequence>
<dbReference type="RefSeq" id="WP_057396763.1">
    <property type="nucleotide sequence ID" value="NZ_LJXB01000064.1"/>
</dbReference>
<keyword evidence="2" id="KW-0472">Membrane</keyword>
<dbReference type="EMBL" id="LJXB01000064">
    <property type="protein sequence ID" value="KPU60780.1"/>
    <property type="molecule type" value="Genomic_DNA"/>
</dbReference>
<evidence type="ECO:0000256" key="1">
    <source>
        <dbReference type="SAM" id="MobiDB-lite"/>
    </source>
</evidence>
<dbReference type="Proteomes" id="UP000050349">
    <property type="component" value="Unassembled WGS sequence"/>
</dbReference>
<accession>A0A0P8XKE5</accession>
<dbReference type="PATRIC" id="fig|294.162.peg.1454"/>
<dbReference type="OrthoDB" id="9182830at2"/>
<reference evidence="3 4" key="1">
    <citation type="submission" date="2015-09" db="EMBL/GenBank/DDBJ databases">
        <authorList>
            <person name="Jackson K.R."/>
            <person name="Lunt B.L."/>
            <person name="Fisher J.N.B."/>
            <person name="Gardner A.V."/>
            <person name="Bailey M.E."/>
            <person name="Deus L.M."/>
            <person name="Earl A.S."/>
            <person name="Gibby P.D."/>
            <person name="Hartmann K.A."/>
            <person name="Liu J.E."/>
            <person name="Manci A.M."/>
            <person name="Nielsen D.A."/>
            <person name="Solomon M.B."/>
            <person name="Breakwell D.P."/>
            <person name="Burnett S.H."/>
            <person name="Grose J.H."/>
        </authorList>
    </citation>
    <scope>NUCLEOTIDE SEQUENCE [LARGE SCALE GENOMIC DNA]</scope>
    <source>
        <strain evidence="3 4">S613</strain>
    </source>
</reference>
<evidence type="ECO:0000313" key="4">
    <source>
        <dbReference type="Proteomes" id="UP000050349"/>
    </source>
</evidence>
<organism evidence="3 4">
    <name type="scientific">Pseudomonas fluorescens</name>
    <dbReference type="NCBI Taxonomy" id="294"/>
    <lineage>
        <taxon>Bacteria</taxon>
        <taxon>Pseudomonadati</taxon>
        <taxon>Pseudomonadota</taxon>
        <taxon>Gammaproteobacteria</taxon>
        <taxon>Pseudomonadales</taxon>
        <taxon>Pseudomonadaceae</taxon>
        <taxon>Pseudomonas</taxon>
    </lineage>
</organism>
<keyword evidence="2" id="KW-1133">Transmembrane helix</keyword>
<dbReference type="AlphaFoldDB" id="A0A0P8XKE5"/>
<name>A0A0P8XKE5_PSEFL</name>
<comment type="caution">
    <text evidence="3">The sequence shown here is derived from an EMBL/GenBank/DDBJ whole genome shotgun (WGS) entry which is preliminary data.</text>
</comment>
<keyword evidence="2" id="KW-0812">Transmembrane</keyword>
<protein>
    <submittedName>
        <fullName evidence="3">Uncharacterized protein</fullName>
    </submittedName>
</protein>
<feature type="transmembrane region" description="Helical" evidence="2">
    <location>
        <begin position="44"/>
        <end position="64"/>
    </location>
</feature>
<feature type="region of interest" description="Disordered" evidence="1">
    <location>
        <begin position="92"/>
        <end position="123"/>
    </location>
</feature>
<feature type="compositionally biased region" description="Basic and acidic residues" evidence="1">
    <location>
        <begin position="92"/>
        <end position="104"/>
    </location>
</feature>
<gene>
    <name evidence="3" type="ORF">AN403_4619</name>
</gene>
<evidence type="ECO:0000256" key="2">
    <source>
        <dbReference type="SAM" id="Phobius"/>
    </source>
</evidence>
<evidence type="ECO:0000313" key="3">
    <source>
        <dbReference type="EMBL" id="KPU60780.1"/>
    </source>
</evidence>